<dbReference type="Pfam" id="PF11716">
    <property type="entry name" value="MDMPI_N"/>
    <property type="match status" value="1"/>
</dbReference>
<dbReference type="Pfam" id="PF07398">
    <property type="entry name" value="MDMPI_C"/>
    <property type="match status" value="1"/>
</dbReference>
<feature type="domain" description="MDMPI C-terminal" evidence="1">
    <location>
        <begin position="169"/>
        <end position="261"/>
    </location>
</feature>
<evidence type="ECO:0000313" key="3">
    <source>
        <dbReference type="EMBL" id="OPC81975.1"/>
    </source>
</evidence>
<protein>
    <recommendedName>
        <fullName evidence="5">Mycothiol-dependent maleylpyruvate isomerase metal-binding domain-containing protein</fullName>
    </recommendedName>
</protein>
<dbReference type="Gene3D" id="1.20.120.450">
    <property type="entry name" value="dinb family like domain"/>
    <property type="match status" value="1"/>
</dbReference>
<dbReference type="InterPro" id="IPR024344">
    <property type="entry name" value="MDMPI_metal-binding"/>
</dbReference>
<organism evidence="3 4">
    <name type="scientific">Embleya scabrispora</name>
    <dbReference type="NCBI Taxonomy" id="159449"/>
    <lineage>
        <taxon>Bacteria</taxon>
        <taxon>Bacillati</taxon>
        <taxon>Actinomycetota</taxon>
        <taxon>Actinomycetes</taxon>
        <taxon>Kitasatosporales</taxon>
        <taxon>Streptomycetaceae</taxon>
        <taxon>Embleya</taxon>
    </lineage>
</organism>
<dbReference type="GO" id="GO:0046872">
    <property type="term" value="F:metal ion binding"/>
    <property type="evidence" value="ECO:0007669"/>
    <property type="project" value="InterPro"/>
</dbReference>
<feature type="domain" description="Mycothiol-dependent maleylpyruvate isomerase metal-binding" evidence="2">
    <location>
        <begin position="13"/>
        <end position="151"/>
    </location>
</feature>
<dbReference type="InterPro" id="IPR017517">
    <property type="entry name" value="Maleyloyr_isom"/>
</dbReference>
<dbReference type="AlphaFoldDB" id="A0A1T3NZ13"/>
<dbReference type="eggNOG" id="ENOG5032RB5">
    <property type="taxonomic scope" value="Bacteria"/>
</dbReference>
<evidence type="ECO:0000259" key="2">
    <source>
        <dbReference type="Pfam" id="PF11716"/>
    </source>
</evidence>
<accession>A0A1T3NZ13</accession>
<dbReference type="NCBIfam" id="TIGR03083">
    <property type="entry name" value="maleylpyruvate isomerase family mycothiol-dependent enzyme"/>
    <property type="match status" value="1"/>
</dbReference>
<keyword evidence="4" id="KW-1185">Reference proteome</keyword>
<evidence type="ECO:0000259" key="1">
    <source>
        <dbReference type="Pfam" id="PF07398"/>
    </source>
</evidence>
<gene>
    <name evidence="3" type="ORF">B4N89_14435</name>
</gene>
<comment type="caution">
    <text evidence="3">The sequence shown here is derived from an EMBL/GenBank/DDBJ whole genome shotgun (WGS) entry which is preliminary data.</text>
</comment>
<name>A0A1T3NZ13_9ACTN</name>
<dbReference type="InterPro" id="IPR010872">
    <property type="entry name" value="MDMPI_C-term_domain"/>
</dbReference>
<dbReference type="SUPFAM" id="SSF109854">
    <property type="entry name" value="DinB/YfiT-like putative metalloenzymes"/>
    <property type="match status" value="1"/>
</dbReference>
<reference evidence="3 4" key="1">
    <citation type="submission" date="2017-03" db="EMBL/GenBank/DDBJ databases">
        <title>Draft genome sequence of Streptomyces scabrisporus NF3, endophyte isolated from Amphipterygium adstringens.</title>
        <authorList>
            <person name="Vazquez M."/>
            <person name="Ceapa C.D."/>
            <person name="Rodriguez Luna D."/>
            <person name="Sanchez Esquivel S."/>
        </authorList>
    </citation>
    <scope>NUCLEOTIDE SEQUENCE [LARGE SCALE GENOMIC DNA]</scope>
    <source>
        <strain evidence="3 4">NF3</strain>
    </source>
</reference>
<evidence type="ECO:0008006" key="5">
    <source>
        <dbReference type="Google" id="ProtNLM"/>
    </source>
</evidence>
<dbReference type="RefSeq" id="WP_078976248.1">
    <property type="nucleotide sequence ID" value="NZ_MWQN01000001.1"/>
</dbReference>
<dbReference type="OrthoDB" id="154293at2"/>
<evidence type="ECO:0000313" key="4">
    <source>
        <dbReference type="Proteomes" id="UP000190037"/>
    </source>
</evidence>
<dbReference type="EMBL" id="MWQN01000001">
    <property type="protein sequence ID" value="OPC81975.1"/>
    <property type="molecule type" value="Genomic_DNA"/>
</dbReference>
<dbReference type="InterPro" id="IPR034660">
    <property type="entry name" value="DinB/YfiT-like"/>
</dbReference>
<dbReference type="Proteomes" id="UP000190037">
    <property type="component" value="Unassembled WGS sequence"/>
</dbReference>
<proteinExistence type="predicted"/>
<dbReference type="STRING" id="159449.B4N89_14435"/>
<sequence length="270" mass="30250">MTIDLKTHVDAWEHSVRSLKDLVSTLTEGRWSSPTECPGWSVRDVVSHVIGIESELLGDPRPIHTLPRDLRHVHDEFSRYTEIPVDVRRCHTSPEMTGELEYVILRRRRMLDECDRAPDDEVRGIMGRSVPYHFLLTQRVFDVWVHEQDVRRAIGEPGNLDSPAALITRDFLLAGLARVVAKDAKAPAGASVVFDVTGPVEFMRTVTVDENGRGRLDGRVPLGPLVSIGTDWETFVRLMCGRVAPHRAEVRIEGDPDLAQRILGGMAVTP</sequence>